<feature type="transmembrane region" description="Helical" evidence="8">
    <location>
        <begin position="220"/>
        <end position="253"/>
    </location>
</feature>
<dbReference type="GO" id="GO:1902600">
    <property type="term" value="P:proton transmembrane transport"/>
    <property type="evidence" value="ECO:0007669"/>
    <property type="project" value="InterPro"/>
</dbReference>
<reference evidence="11 12" key="1">
    <citation type="submission" date="2017-08" db="EMBL/GenBank/DDBJ databases">
        <title>Aliifodinibius alkalisoli sp. nov., isolated from saline alkaline soil.</title>
        <authorList>
            <person name="Liu D."/>
            <person name="Zhang G."/>
        </authorList>
    </citation>
    <scope>NUCLEOTIDE SEQUENCE [LARGE SCALE GENOMIC DNA]</scope>
    <source>
        <strain evidence="11 12">WN023</strain>
    </source>
</reference>
<feature type="transmembrane region" description="Helical" evidence="8">
    <location>
        <begin position="12"/>
        <end position="28"/>
    </location>
</feature>
<feature type="transmembrane region" description="Helical" evidence="8">
    <location>
        <begin position="365"/>
        <end position="384"/>
    </location>
</feature>
<keyword evidence="3" id="KW-0813">Transport</keyword>
<evidence type="ECO:0000256" key="1">
    <source>
        <dbReference type="ARBA" id="ARBA00004141"/>
    </source>
</evidence>
<dbReference type="GO" id="GO:0006813">
    <property type="term" value="P:potassium ion transport"/>
    <property type="evidence" value="ECO:0007669"/>
    <property type="project" value="UniProtKB-KW"/>
</dbReference>
<dbReference type="InterPro" id="IPR036291">
    <property type="entry name" value="NAD(P)-bd_dom_sf"/>
</dbReference>
<dbReference type="AlphaFoldDB" id="A0A2A2GD05"/>
<feature type="transmembrane region" description="Helical" evidence="8">
    <location>
        <begin position="326"/>
        <end position="344"/>
    </location>
</feature>
<dbReference type="PROSITE" id="PS51202">
    <property type="entry name" value="RCK_C"/>
    <property type="match status" value="1"/>
</dbReference>
<dbReference type="InterPro" id="IPR006153">
    <property type="entry name" value="Cation/H_exchanger_TM"/>
</dbReference>
<dbReference type="Gene3D" id="3.40.50.720">
    <property type="entry name" value="NAD(P)-binding Rossmann-like Domain"/>
    <property type="match status" value="1"/>
</dbReference>
<dbReference type="PANTHER" id="PTHR42751:SF3">
    <property type="entry name" value="SODIUM_GLUTAMATE SYMPORTER"/>
    <property type="match status" value="1"/>
</dbReference>
<evidence type="ECO:0000256" key="8">
    <source>
        <dbReference type="SAM" id="Phobius"/>
    </source>
</evidence>
<dbReference type="GO" id="GO:0015297">
    <property type="term" value="F:antiporter activity"/>
    <property type="evidence" value="ECO:0007669"/>
    <property type="project" value="InterPro"/>
</dbReference>
<keyword evidence="12" id="KW-1185">Reference proteome</keyword>
<comment type="subcellular location">
    <subcellularLocation>
        <location evidence="1">Membrane</location>
        <topology evidence="1">Multi-pass membrane protein</topology>
    </subcellularLocation>
</comment>
<organism evidence="11 12">
    <name type="scientific">Fodinibius salipaludis</name>
    <dbReference type="NCBI Taxonomy" id="2032627"/>
    <lineage>
        <taxon>Bacteria</taxon>
        <taxon>Pseudomonadati</taxon>
        <taxon>Balneolota</taxon>
        <taxon>Balneolia</taxon>
        <taxon>Balneolales</taxon>
        <taxon>Balneolaceae</taxon>
        <taxon>Fodinibius</taxon>
    </lineage>
</organism>
<keyword evidence="4" id="KW-0406">Ion transport</keyword>
<accession>A0A2A2GD05</accession>
<dbReference type="RefSeq" id="WP_095605643.1">
    <property type="nucleotide sequence ID" value="NZ_NSKE01000003.1"/>
</dbReference>
<keyword evidence="4" id="KW-0633">Potassium transport</keyword>
<feature type="transmembrane region" description="Helical" evidence="8">
    <location>
        <begin position="90"/>
        <end position="112"/>
    </location>
</feature>
<feature type="transmembrane region" description="Helical" evidence="8">
    <location>
        <begin position="151"/>
        <end position="174"/>
    </location>
</feature>
<dbReference type="InterPro" id="IPR006037">
    <property type="entry name" value="RCK_C"/>
</dbReference>
<keyword evidence="7 8" id="KW-0472">Membrane</keyword>
<dbReference type="Gene3D" id="1.20.1530.20">
    <property type="match status" value="1"/>
</dbReference>
<dbReference type="Pfam" id="PF02080">
    <property type="entry name" value="TrkA_C"/>
    <property type="match status" value="1"/>
</dbReference>
<dbReference type="EMBL" id="NSKE01000003">
    <property type="protein sequence ID" value="PAU94777.1"/>
    <property type="molecule type" value="Genomic_DNA"/>
</dbReference>
<comment type="caution">
    <text evidence="11">The sequence shown here is derived from an EMBL/GenBank/DDBJ whole genome shotgun (WGS) entry which is preliminary data.</text>
</comment>
<evidence type="ECO:0000256" key="3">
    <source>
        <dbReference type="ARBA" id="ARBA00022448"/>
    </source>
</evidence>
<feature type="transmembrane region" description="Helical" evidence="8">
    <location>
        <begin position="180"/>
        <end position="200"/>
    </location>
</feature>
<dbReference type="SUPFAM" id="SSF51735">
    <property type="entry name" value="NAD(P)-binding Rossmann-fold domains"/>
    <property type="match status" value="1"/>
</dbReference>
<feature type="domain" description="RCK N-terminal" evidence="9">
    <location>
        <begin position="415"/>
        <end position="532"/>
    </location>
</feature>
<evidence type="ECO:0000313" key="12">
    <source>
        <dbReference type="Proteomes" id="UP000218831"/>
    </source>
</evidence>
<dbReference type="InterPro" id="IPR036721">
    <property type="entry name" value="RCK_C_sf"/>
</dbReference>
<dbReference type="Proteomes" id="UP000218831">
    <property type="component" value="Unassembled WGS sequence"/>
</dbReference>
<feature type="transmembrane region" description="Helical" evidence="8">
    <location>
        <begin position="273"/>
        <end position="292"/>
    </location>
</feature>
<dbReference type="PROSITE" id="PS51201">
    <property type="entry name" value="RCK_N"/>
    <property type="match status" value="1"/>
</dbReference>
<feature type="transmembrane region" description="Helical" evidence="8">
    <location>
        <begin position="35"/>
        <end position="53"/>
    </location>
</feature>
<dbReference type="InterPro" id="IPR003148">
    <property type="entry name" value="RCK_N"/>
</dbReference>
<dbReference type="SUPFAM" id="SSF116726">
    <property type="entry name" value="TrkA C-terminal domain-like"/>
    <property type="match status" value="1"/>
</dbReference>
<feature type="transmembrane region" description="Helical" evidence="8">
    <location>
        <begin position="59"/>
        <end position="78"/>
    </location>
</feature>
<feature type="transmembrane region" description="Helical" evidence="8">
    <location>
        <begin position="118"/>
        <end position="139"/>
    </location>
</feature>
<feature type="domain" description="RCK C-terminal" evidence="10">
    <location>
        <begin position="581"/>
        <end position="665"/>
    </location>
</feature>
<feature type="transmembrane region" description="Helical" evidence="8">
    <location>
        <begin position="297"/>
        <end position="320"/>
    </location>
</feature>
<keyword evidence="6 8" id="KW-1133">Transmembrane helix</keyword>
<keyword evidence="5 8" id="KW-0812">Transmembrane</keyword>
<evidence type="ECO:0000256" key="7">
    <source>
        <dbReference type="ARBA" id="ARBA00023136"/>
    </source>
</evidence>
<dbReference type="PANTHER" id="PTHR42751">
    <property type="entry name" value="SODIUM/HYDROGEN EXCHANGER FAMILY/TRKA DOMAIN PROTEIN"/>
    <property type="match status" value="1"/>
</dbReference>
<evidence type="ECO:0000256" key="5">
    <source>
        <dbReference type="ARBA" id="ARBA00022692"/>
    </source>
</evidence>
<protein>
    <submittedName>
        <fullName evidence="11">Sodium:proton exchanger</fullName>
    </submittedName>
</protein>
<dbReference type="Pfam" id="PF02254">
    <property type="entry name" value="TrkA_N"/>
    <property type="match status" value="1"/>
</dbReference>
<evidence type="ECO:0000256" key="2">
    <source>
        <dbReference type="ARBA" id="ARBA00005551"/>
    </source>
</evidence>
<dbReference type="GO" id="GO:0016020">
    <property type="term" value="C:membrane"/>
    <property type="evidence" value="ECO:0007669"/>
    <property type="project" value="UniProtKB-SubCell"/>
</dbReference>
<keyword evidence="4" id="KW-0630">Potassium</keyword>
<evidence type="ECO:0000259" key="10">
    <source>
        <dbReference type="PROSITE" id="PS51202"/>
    </source>
</evidence>
<dbReference type="OrthoDB" id="9781411at2"/>
<evidence type="ECO:0000256" key="6">
    <source>
        <dbReference type="ARBA" id="ARBA00022989"/>
    </source>
</evidence>
<dbReference type="Pfam" id="PF00999">
    <property type="entry name" value="Na_H_Exchanger"/>
    <property type="match status" value="1"/>
</dbReference>
<evidence type="ECO:0000313" key="11">
    <source>
        <dbReference type="EMBL" id="PAU94777.1"/>
    </source>
</evidence>
<proteinExistence type="inferred from homology"/>
<sequence>MVLAVELPFLNELVALFLVSVGIAYLCYRLNLVPIVGFLIAGVIIGPNALALVPDQELVDILAEIGVILLLFTIGIEFSLKKLNRIRKAIVIGGGFQVTVTTLVVVGLSMAFGVSLNTAIYTGFLVALSSTAIVLGLFSQRNETDTPTGQLSLAVLIFQDLSIVLMVLLVPLLAGQSESVFDVFWILGKAVLLILAVLVLARRIVPWILEKVAKTKNPELFLLTVVAVCFGTVALSSMANVSLALGAFLAGLVVSESEFSEQALSEILPLRTIFNAVFFVSVGMLLDLSYVLEYPLLLLGIAVFVILLKLIITSAGLLTLGYPVRIAAASGLALAQIGEFSFVLERAGRAAGITPAGMGELGSQIFIAVSVLLMIGTPFLLNAGPRLGELLSRTPLNKLAEDAKGKQTDYKKSLEDHVIIVGYGPAGRHLEQVLHETGIPYVVIEMNPDSVEEMRANDIPAIYGDAGRIHIIEKAGIEKAKMLVIATNDPATSPRIIRIARHHNPTLQIVVRTRYLSDVDQLKELGADDVIPEEMETTVRIFSKVLGAYRVPQDEIKGHIQTLRAHDYEILRGSVQEAHLMVLEGLDEEGLHTRAVVVREGAPVVGKTLQELELRKKYSLTVLAVKRGDETIGNPARDFELEPGDRLVMVGMADRFAECAELFRTPIGS</sequence>
<comment type="similarity">
    <text evidence="2">Belongs to the monovalent cation:proton antiporter 2 (CPA2) transporter (TC 2.A.37) family.</text>
</comment>
<evidence type="ECO:0000256" key="4">
    <source>
        <dbReference type="ARBA" id="ARBA00022538"/>
    </source>
</evidence>
<dbReference type="GO" id="GO:0008324">
    <property type="term" value="F:monoatomic cation transmembrane transporter activity"/>
    <property type="evidence" value="ECO:0007669"/>
    <property type="project" value="InterPro"/>
</dbReference>
<gene>
    <name evidence="11" type="ORF">CK503_04695</name>
</gene>
<dbReference type="Gene3D" id="3.30.70.1450">
    <property type="entry name" value="Regulator of K+ conductance, C-terminal domain"/>
    <property type="match status" value="1"/>
</dbReference>
<evidence type="ECO:0000259" key="9">
    <source>
        <dbReference type="PROSITE" id="PS51201"/>
    </source>
</evidence>
<name>A0A2A2GD05_9BACT</name>
<dbReference type="InterPro" id="IPR038770">
    <property type="entry name" value="Na+/solute_symporter_sf"/>
</dbReference>